<evidence type="ECO:0000256" key="7">
    <source>
        <dbReference type="PROSITE-ProRule" id="PRU00473"/>
    </source>
</evidence>
<evidence type="ECO:0000256" key="3">
    <source>
        <dbReference type="ARBA" id="ARBA00022475"/>
    </source>
</evidence>
<keyword evidence="3" id="KW-1003">Cell membrane</keyword>
<dbReference type="RefSeq" id="WP_221006698.1">
    <property type="nucleotide sequence ID" value="NZ_CP081150.1"/>
</dbReference>
<proteinExistence type="inferred from homology"/>
<keyword evidence="10" id="KW-0969">Cilium</keyword>
<evidence type="ECO:0000256" key="5">
    <source>
        <dbReference type="ARBA" id="ARBA00022989"/>
    </source>
</evidence>
<keyword evidence="6 7" id="KW-0472">Membrane</keyword>
<dbReference type="InterPro" id="IPR050330">
    <property type="entry name" value="Bact_OuterMem_StrucFunc"/>
</dbReference>
<dbReference type="Gene3D" id="3.30.1330.60">
    <property type="entry name" value="OmpA-like domain"/>
    <property type="match status" value="1"/>
</dbReference>
<evidence type="ECO:0000256" key="2">
    <source>
        <dbReference type="ARBA" id="ARBA00008914"/>
    </source>
</evidence>
<dbReference type="InterPro" id="IPR025713">
    <property type="entry name" value="MotB-like_N_dom"/>
</dbReference>
<sequence length="259" mass="28516">MARKQRHEEHENHERWLVSYADFITLLFAFFVVMYAISSVNEGKYKVLSNALVDAFKQPQTSAPKVQLDNQAIKGAPPKLMVIPAPSTLPNNPKLEEQAQKMRGMAGDLRQSLGSLIDQGKVKVTQSKRGIAVEISDSILFDTGRADLQISSQEALLAIASLVQNSDNLIQVEGHTDNQPIRAGQFPSNWELSAARAASVVRLFEQAGVAPQRMAAIGFGEFRPMDTNDQVQGRAKNRRVTLNILADNKDEVAILPNGQ</sequence>
<reference evidence="10 11" key="1">
    <citation type="submission" date="2021-08" db="EMBL/GenBank/DDBJ databases">
        <title>complete genome sequencing of Deefgea sp. D25.</title>
        <authorList>
            <person name="Bae J.-W."/>
            <person name="Gim D.-H."/>
        </authorList>
    </citation>
    <scope>NUCLEOTIDE SEQUENCE [LARGE SCALE GENOMIC DNA]</scope>
    <source>
        <strain evidence="10 11">D25</strain>
    </source>
</reference>
<protein>
    <submittedName>
        <fullName evidence="10">Flagellar motor protein MotD</fullName>
    </submittedName>
</protein>
<comment type="subcellular location">
    <subcellularLocation>
        <location evidence="1">Cell membrane</location>
        <topology evidence="1">Single-pass membrane protein</topology>
    </subcellularLocation>
</comment>
<keyword evidence="4 8" id="KW-0812">Transmembrane</keyword>
<keyword evidence="5 8" id="KW-1133">Transmembrane helix</keyword>
<dbReference type="SUPFAM" id="SSF103088">
    <property type="entry name" value="OmpA-like"/>
    <property type="match status" value="1"/>
</dbReference>
<dbReference type="PROSITE" id="PS51123">
    <property type="entry name" value="OMPA_2"/>
    <property type="match status" value="1"/>
</dbReference>
<dbReference type="PANTHER" id="PTHR30329:SF20">
    <property type="entry name" value="EXPORTED PROTEIN"/>
    <property type="match status" value="1"/>
</dbReference>
<feature type="transmembrane region" description="Helical" evidence="8">
    <location>
        <begin position="20"/>
        <end position="37"/>
    </location>
</feature>
<dbReference type="Pfam" id="PF00691">
    <property type="entry name" value="OmpA"/>
    <property type="match status" value="1"/>
</dbReference>
<gene>
    <name evidence="10" type="primary">motD</name>
    <name evidence="10" type="ORF">K4H28_02230</name>
</gene>
<dbReference type="InterPro" id="IPR006665">
    <property type="entry name" value="OmpA-like"/>
</dbReference>
<evidence type="ECO:0000259" key="9">
    <source>
        <dbReference type="PROSITE" id="PS51123"/>
    </source>
</evidence>
<keyword evidence="11" id="KW-1185">Reference proteome</keyword>
<keyword evidence="10" id="KW-0966">Cell projection</keyword>
<dbReference type="PANTHER" id="PTHR30329">
    <property type="entry name" value="STATOR ELEMENT OF FLAGELLAR MOTOR COMPLEX"/>
    <property type="match status" value="1"/>
</dbReference>
<accession>A0ABX8Z6P5</accession>
<organism evidence="10 11">
    <name type="scientific">Deefgea tanakiae</name>
    <dbReference type="NCBI Taxonomy" id="2865840"/>
    <lineage>
        <taxon>Bacteria</taxon>
        <taxon>Pseudomonadati</taxon>
        <taxon>Pseudomonadota</taxon>
        <taxon>Betaproteobacteria</taxon>
        <taxon>Neisseriales</taxon>
        <taxon>Chitinibacteraceae</taxon>
        <taxon>Deefgea</taxon>
    </lineage>
</organism>
<name>A0ABX8Z6P5_9NEIS</name>
<dbReference type="Proteomes" id="UP000825679">
    <property type="component" value="Chromosome"/>
</dbReference>
<evidence type="ECO:0000256" key="8">
    <source>
        <dbReference type="SAM" id="Phobius"/>
    </source>
</evidence>
<keyword evidence="10" id="KW-0282">Flagellum</keyword>
<evidence type="ECO:0000256" key="4">
    <source>
        <dbReference type="ARBA" id="ARBA00022692"/>
    </source>
</evidence>
<dbReference type="EMBL" id="CP081150">
    <property type="protein sequence ID" value="QZA78262.1"/>
    <property type="molecule type" value="Genomic_DNA"/>
</dbReference>
<evidence type="ECO:0000313" key="10">
    <source>
        <dbReference type="EMBL" id="QZA78262.1"/>
    </source>
</evidence>
<dbReference type="InterPro" id="IPR036737">
    <property type="entry name" value="OmpA-like_sf"/>
</dbReference>
<comment type="similarity">
    <text evidence="2">Belongs to the MotB family.</text>
</comment>
<evidence type="ECO:0000256" key="1">
    <source>
        <dbReference type="ARBA" id="ARBA00004162"/>
    </source>
</evidence>
<evidence type="ECO:0000313" key="11">
    <source>
        <dbReference type="Proteomes" id="UP000825679"/>
    </source>
</evidence>
<dbReference type="Pfam" id="PF13677">
    <property type="entry name" value="MotB_plug"/>
    <property type="match status" value="1"/>
</dbReference>
<dbReference type="CDD" id="cd07185">
    <property type="entry name" value="OmpA_C-like"/>
    <property type="match status" value="1"/>
</dbReference>
<feature type="domain" description="OmpA-like" evidence="9">
    <location>
        <begin position="128"/>
        <end position="248"/>
    </location>
</feature>
<evidence type="ECO:0000256" key="6">
    <source>
        <dbReference type="ARBA" id="ARBA00023136"/>
    </source>
</evidence>
<dbReference type="NCBIfam" id="NF006541">
    <property type="entry name" value="PRK09038.1"/>
    <property type="match status" value="1"/>
</dbReference>